<keyword evidence="4" id="KW-0418">Kinase</keyword>
<dbReference type="SUPFAM" id="SSF52172">
    <property type="entry name" value="CheY-like"/>
    <property type="match status" value="1"/>
</dbReference>
<dbReference type="Gene3D" id="3.30.450.20">
    <property type="entry name" value="PAS domain"/>
    <property type="match status" value="1"/>
</dbReference>
<dbReference type="InterPro" id="IPR001610">
    <property type="entry name" value="PAC"/>
</dbReference>
<comment type="caution">
    <text evidence="12">The sequence shown here is derived from an EMBL/GenBank/DDBJ whole genome shotgun (WGS) entry which is preliminary data.</text>
</comment>
<dbReference type="OrthoDB" id="106505at2157"/>
<evidence type="ECO:0000256" key="6">
    <source>
        <dbReference type="ARBA" id="ARBA00023015"/>
    </source>
</evidence>
<dbReference type="GO" id="GO:0000160">
    <property type="term" value="P:phosphorelay signal transduction system"/>
    <property type="evidence" value="ECO:0007669"/>
    <property type="project" value="InterPro"/>
</dbReference>
<evidence type="ECO:0000259" key="11">
    <source>
        <dbReference type="PROSITE" id="PS50113"/>
    </source>
</evidence>
<evidence type="ECO:0000256" key="7">
    <source>
        <dbReference type="ARBA" id="ARBA00023163"/>
    </source>
</evidence>
<dbReference type="PANTHER" id="PTHR47429:SF2">
    <property type="entry name" value="PROTEIN TWIN LOV 1"/>
    <property type="match status" value="1"/>
</dbReference>
<keyword evidence="1" id="KW-0285">Flavoprotein</keyword>
<dbReference type="STRING" id="1765655.AMR74_08635"/>
<dbReference type="SMART" id="SM00086">
    <property type="entry name" value="PAC"/>
    <property type="match status" value="1"/>
</dbReference>
<dbReference type="Gene3D" id="3.40.50.2300">
    <property type="match status" value="1"/>
</dbReference>
<dbReference type="NCBIfam" id="TIGR00229">
    <property type="entry name" value="sensory_box"/>
    <property type="match status" value="1"/>
</dbReference>
<evidence type="ECO:0000256" key="3">
    <source>
        <dbReference type="ARBA" id="ARBA00022679"/>
    </source>
</evidence>
<dbReference type="PANTHER" id="PTHR47429">
    <property type="entry name" value="PROTEIN TWIN LOV 1"/>
    <property type="match status" value="1"/>
</dbReference>
<evidence type="ECO:0000256" key="4">
    <source>
        <dbReference type="ARBA" id="ARBA00022777"/>
    </source>
</evidence>
<dbReference type="PROSITE" id="PS50113">
    <property type="entry name" value="PAC"/>
    <property type="match status" value="1"/>
</dbReference>
<feature type="domain" description="PAS" evidence="10">
    <location>
        <begin position="138"/>
        <end position="211"/>
    </location>
</feature>
<dbReference type="AlphaFoldDB" id="A0A0N0BRB8"/>
<evidence type="ECO:0000313" key="12">
    <source>
        <dbReference type="EMBL" id="KOX96496.1"/>
    </source>
</evidence>
<dbReference type="InterPro" id="IPR011006">
    <property type="entry name" value="CheY-like_superfamily"/>
</dbReference>
<name>A0A0N0BRB8_9EURY</name>
<dbReference type="SMART" id="SM00448">
    <property type="entry name" value="REC"/>
    <property type="match status" value="1"/>
</dbReference>
<dbReference type="Pfam" id="PF13185">
    <property type="entry name" value="GAF_2"/>
    <property type="match status" value="1"/>
</dbReference>
<dbReference type="InterPro" id="IPR035965">
    <property type="entry name" value="PAS-like_dom_sf"/>
</dbReference>
<protein>
    <submittedName>
        <fullName evidence="12">Bacterio-opsin activator</fullName>
    </submittedName>
</protein>
<dbReference type="RefSeq" id="WP_053771667.1">
    <property type="nucleotide sequence ID" value="NZ_LIST01000003.1"/>
</dbReference>
<evidence type="ECO:0000256" key="1">
    <source>
        <dbReference type="ARBA" id="ARBA00022630"/>
    </source>
</evidence>
<dbReference type="SUPFAM" id="SSF55781">
    <property type="entry name" value="GAF domain-like"/>
    <property type="match status" value="1"/>
</dbReference>
<dbReference type="InterPro" id="IPR000014">
    <property type="entry name" value="PAS"/>
</dbReference>
<evidence type="ECO:0000256" key="2">
    <source>
        <dbReference type="ARBA" id="ARBA00022643"/>
    </source>
</evidence>
<dbReference type="InterPro" id="IPR031803">
    <property type="entry name" value="BAT_GAF/HTH-assoc"/>
</dbReference>
<keyword evidence="7" id="KW-0804">Transcription</keyword>
<dbReference type="Proteomes" id="UP000037747">
    <property type="component" value="Unassembled WGS sequence"/>
</dbReference>
<dbReference type="PROSITE" id="PS50112">
    <property type="entry name" value="PAS"/>
    <property type="match status" value="1"/>
</dbReference>
<evidence type="ECO:0000256" key="5">
    <source>
        <dbReference type="ARBA" id="ARBA00022991"/>
    </source>
</evidence>
<evidence type="ECO:0000259" key="9">
    <source>
        <dbReference type="PROSITE" id="PS50110"/>
    </source>
</evidence>
<dbReference type="PROSITE" id="PS50110">
    <property type="entry name" value="RESPONSE_REGULATORY"/>
    <property type="match status" value="1"/>
</dbReference>
<keyword evidence="6" id="KW-0805">Transcription regulation</keyword>
<dbReference type="Pfam" id="PF04967">
    <property type="entry name" value="HTH_10"/>
    <property type="match status" value="1"/>
</dbReference>
<dbReference type="Pfam" id="PF00072">
    <property type="entry name" value="Response_reg"/>
    <property type="match status" value="1"/>
</dbReference>
<dbReference type="SUPFAM" id="SSF55785">
    <property type="entry name" value="PYP-like sensor domain (PAS domain)"/>
    <property type="match status" value="1"/>
</dbReference>
<keyword evidence="2" id="KW-0288">FMN</keyword>
<dbReference type="CDD" id="cd00156">
    <property type="entry name" value="REC"/>
    <property type="match status" value="1"/>
</dbReference>
<sequence>MANARALLVHPEEGSDRIETALGAAGFDVTRTDTAASAVAKATTGEYDCVVSEYALAGDDGVALATAIEESDAGVPVVMFTATDEEGVPEAAFENGVDRFLQKNGSASIDRLVSDVSTVCSGVSASETRQDVSDHEPTASEVTRAVEDAPIGISISDPDLPDYPLVYVNDAWEEHTGYPVEEALGRNPRFLQGPGTDPETVDEIAEAIGNEEEVTVEIRNYRRDGTPFWNELTVAPVYDEDGDLAHYVGFQNDISDRKEAERLAEQRAEKLATERRSLDRVLGRVNGLLSDISRILVENRDSGVISERVCEVIAGEPGYAGGWIGEVSSATGRLEIRAASGVSVEPGASYDVAETPAEVQEAIETEELHSGSIDDAADGPLEPKSAGGRRLLVVPLTYGDRQYGLLGIYGNGADVLARRERRVCESVGKMIANGLHSIETTEILTTDRVVELVVGIRDETAALARIADAVGGEVVHLGTTRLEDDECELYFRADGEGLDLDELASLPLVESMRTVSETNDGVSFAVTVTDSPPLTQLAAHGGVVTEATATGDEATLTIEAPPEHDVRSILDVFRDEYEGVELRSRVERESRDRTVAEFAAAVDERLTDRQRDALKTAELNGYFEWPRPVDGSEIADRMGITRQTFHQHLRAAERKLVEAYVDPRSDG</sequence>
<keyword evidence="3" id="KW-0808">Transferase</keyword>
<dbReference type="InterPro" id="IPR029016">
    <property type="entry name" value="GAF-like_dom_sf"/>
</dbReference>
<dbReference type="InterPro" id="IPR003018">
    <property type="entry name" value="GAF"/>
</dbReference>
<dbReference type="InterPro" id="IPR000700">
    <property type="entry name" value="PAS-assoc_C"/>
</dbReference>
<feature type="domain" description="Response regulatory" evidence="9">
    <location>
        <begin position="5"/>
        <end position="118"/>
    </location>
</feature>
<keyword evidence="13" id="KW-1185">Reference proteome</keyword>
<evidence type="ECO:0000259" key="10">
    <source>
        <dbReference type="PROSITE" id="PS50112"/>
    </source>
</evidence>
<feature type="domain" description="PAC" evidence="11">
    <location>
        <begin position="214"/>
        <end position="266"/>
    </location>
</feature>
<keyword evidence="5" id="KW-0157">Chromophore</keyword>
<dbReference type="InterPro" id="IPR007050">
    <property type="entry name" value="HTH_bacterioopsin"/>
</dbReference>
<dbReference type="Pfam" id="PF13426">
    <property type="entry name" value="PAS_9"/>
    <property type="match status" value="1"/>
</dbReference>
<dbReference type="InterPro" id="IPR001789">
    <property type="entry name" value="Sig_transdc_resp-reg_receiver"/>
</dbReference>
<evidence type="ECO:0000313" key="13">
    <source>
        <dbReference type="Proteomes" id="UP000037747"/>
    </source>
</evidence>
<dbReference type="Gene3D" id="3.30.450.40">
    <property type="match status" value="1"/>
</dbReference>
<dbReference type="GO" id="GO:0016301">
    <property type="term" value="F:kinase activity"/>
    <property type="evidence" value="ECO:0007669"/>
    <property type="project" value="UniProtKB-KW"/>
</dbReference>
<accession>A0A0N0BRB8</accession>
<comment type="caution">
    <text evidence="8">Lacks conserved residue(s) required for the propagation of feature annotation.</text>
</comment>
<organism evidence="12 13">
    <name type="scientific">Halorubrum tropicale</name>
    <dbReference type="NCBI Taxonomy" id="1765655"/>
    <lineage>
        <taxon>Archaea</taxon>
        <taxon>Methanobacteriati</taxon>
        <taxon>Methanobacteriota</taxon>
        <taxon>Stenosarchaea group</taxon>
        <taxon>Halobacteria</taxon>
        <taxon>Halobacteriales</taxon>
        <taxon>Haloferacaceae</taxon>
        <taxon>Halorubrum</taxon>
    </lineage>
</organism>
<evidence type="ECO:0000256" key="8">
    <source>
        <dbReference type="PROSITE-ProRule" id="PRU00169"/>
    </source>
</evidence>
<dbReference type="SUPFAM" id="SSF88659">
    <property type="entry name" value="Sigma3 and sigma4 domains of RNA polymerase sigma factors"/>
    <property type="match status" value="1"/>
</dbReference>
<dbReference type="Pfam" id="PF15915">
    <property type="entry name" value="BAT"/>
    <property type="match status" value="1"/>
</dbReference>
<dbReference type="InterPro" id="IPR013324">
    <property type="entry name" value="RNA_pol_sigma_r3/r4-like"/>
</dbReference>
<dbReference type="PATRIC" id="fig|1705389.3.peg.2493"/>
<dbReference type="EMBL" id="LIST01000003">
    <property type="protein sequence ID" value="KOX96496.1"/>
    <property type="molecule type" value="Genomic_DNA"/>
</dbReference>
<proteinExistence type="predicted"/>
<dbReference type="CDD" id="cd00130">
    <property type="entry name" value="PAS"/>
    <property type="match status" value="1"/>
</dbReference>
<reference evidence="12 13" key="1">
    <citation type="submission" date="2015-08" db="EMBL/GenBank/DDBJ databases">
        <title>Genomes of Isolates from Cabo Rojo, PR.</title>
        <authorList>
            <person name="Sanchez-Nieves R.L."/>
            <person name="Montalvo-Rodriguez R."/>
        </authorList>
    </citation>
    <scope>NUCLEOTIDE SEQUENCE [LARGE SCALE GENOMIC DNA]</scope>
    <source>
        <strain evidence="12 13">5</strain>
    </source>
</reference>
<gene>
    <name evidence="12" type="ORF">AMR74_08635</name>
</gene>